<dbReference type="EMBL" id="CM039173">
    <property type="protein sequence ID" value="KAH9774278.1"/>
    <property type="molecule type" value="Genomic_DNA"/>
</dbReference>
<name>A0ACB8LLK9_CITSI</name>
<proteinExistence type="predicted"/>
<comment type="caution">
    <text evidence="1">The sequence shown here is derived from an EMBL/GenBank/DDBJ whole genome shotgun (WGS) entry which is preliminary data.</text>
</comment>
<sequence length="201" mass="22242">MAMVDDRRSGLNPNAPIFIPNAAFGEVEDFSPEWWDLVKTSPLFRDYWLSQHQEDDFTSSFDDYDYSDLDEFPDIVGADLFVESKEKNLSDFEKGRVLLDGTGNGVDAKALLKNLNVSKPLKERGPKSPVGSAKYCGKKLANNLTHYYVSPDSTDSALQQKVGVIVGSGISAKEGDVWNSKYAGRPNSVHMPCRAVAKKKT</sequence>
<gene>
    <name evidence="1" type="ORF">KPL71_013593</name>
</gene>
<keyword evidence="2" id="KW-1185">Reference proteome</keyword>
<accession>A0ACB8LLK9</accession>
<evidence type="ECO:0000313" key="2">
    <source>
        <dbReference type="Proteomes" id="UP000829398"/>
    </source>
</evidence>
<dbReference type="Proteomes" id="UP000829398">
    <property type="component" value="Chromosome 4"/>
</dbReference>
<protein>
    <submittedName>
        <fullName evidence="1">Polyadenylate-binding protein-interacting protein 2</fullName>
    </submittedName>
</protein>
<reference evidence="2" key="1">
    <citation type="journal article" date="2023" name="Hortic. Res.">
        <title>A chromosome-level phased genome enabling allele-level studies in sweet orange: a case study on citrus Huanglongbing tolerance.</title>
        <authorList>
            <person name="Wu B."/>
            <person name="Yu Q."/>
            <person name="Deng Z."/>
            <person name="Duan Y."/>
            <person name="Luo F."/>
            <person name="Gmitter F. Jr."/>
        </authorList>
    </citation>
    <scope>NUCLEOTIDE SEQUENCE [LARGE SCALE GENOMIC DNA]</scope>
    <source>
        <strain evidence="2">cv. Valencia</strain>
    </source>
</reference>
<organism evidence="1 2">
    <name type="scientific">Citrus sinensis</name>
    <name type="common">Sweet orange</name>
    <name type="synonym">Citrus aurantium var. sinensis</name>
    <dbReference type="NCBI Taxonomy" id="2711"/>
    <lineage>
        <taxon>Eukaryota</taxon>
        <taxon>Viridiplantae</taxon>
        <taxon>Streptophyta</taxon>
        <taxon>Embryophyta</taxon>
        <taxon>Tracheophyta</taxon>
        <taxon>Spermatophyta</taxon>
        <taxon>Magnoliopsida</taxon>
        <taxon>eudicotyledons</taxon>
        <taxon>Gunneridae</taxon>
        <taxon>Pentapetalae</taxon>
        <taxon>rosids</taxon>
        <taxon>malvids</taxon>
        <taxon>Sapindales</taxon>
        <taxon>Rutaceae</taxon>
        <taxon>Aurantioideae</taxon>
        <taxon>Citrus</taxon>
    </lineage>
</organism>
<evidence type="ECO:0000313" key="1">
    <source>
        <dbReference type="EMBL" id="KAH9774278.1"/>
    </source>
</evidence>